<dbReference type="PaxDb" id="44689-DDB0204478"/>
<reference evidence="2 3" key="1">
    <citation type="journal article" date="2005" name="Nature">
        <title>The genome of the social amoeba Dictyostelium discoideum.</title>
        <authorList>
            <consortium name="The Dictyostelium discoideum Sequencing Consortium"/>
            <person name="Eichinger L."/>
            <person name="Pachebat J.A."/>
            <person name="Glockner G."/>
            <person name="Rajandream M.A."/>
            <person name="Sucgang R."/>
            <person name="Berriman M."/>
            <person name="Song J."/>
            <person name="Olsen R."/>
            <person name="Szafranski K."/>
            <person name="Xu Q."/>
            <person name="Tunggal B."/>
            <person name="Kummerfeld S."/>
            <person name="Madera M."/>
            <person name="Konfortov B.A."/>
            <person name="Rivero F."/>
            <person name="Bankier A.T."/>
            <person name="Lehmann R."/>
            <person name="Hamlin N."/>
            <person name="Davies R."/>
            <person name="Gaudet P."/>
            <person name="Fey P."/>
            <person name="Pilcher K."/>
            <person name="Chen G."/>
            <person name="Saunders D."/>
            <person name="Sodergren E."/>
            <person name="Davis P."/>
            <person name="Kerhornou A."/>
            <person name="Nie X."/>
            <person name="Hall N."/>
            <person name="Anjard C."/>
            <person name="Hemphill L."/>
            <person name="Bason N."/>
            <person name="Farbrother P."/>
            <person name="Desany B."/>
            <person name="Just E."/>
            <person name="Morio T."/>
            <person name="Rost R."/>
            <person name="Churcher C."/>
            <person name="Cooper J."/>
            <person name="Haydock S."/>
            <person name="van Driessche N."/>
            <person name="Cronin A."/>
            <person name="Goodhead I."/>
            <person name="Muzny D."/>
            <person name="Mourier T."/>
            <person name="Pain A."/>
            <person name="Lu M."/>
            <person name="Harper D."/>
            <person name="Lindsay R."/>
            <person name="Hauser H."/>
            <person name="James K."/>
            <person name="Quiles M."/>
            <person name="Madan Babu M."/>
            <person name="Saito T."/>
            <person name="Buchrieser C."/>
            <person name="Wardroper A."/>
            <person name="Felder M."/>
            <person name="Thangavelu M."/>
            <person name="Johnson D."/>
            <person name="Knights A."/>
            <person name="Loulseged H."/>
            <person name="Mungall K."/>
            <person name="Oliver K."/>
            <person name="Price C."/>
            <person name="Quail M.A."/>
            <person name="Urushihara H."/>
            <person name="Hernandez J."/>
            <person name="Rabbinowitsch E."/>
            <person name="Steffen D."/>
            <person name="Sanders M."/>
            <person name="Ma J."/>
            <person name="Kohara Y."/>
            <person name="Sharp S."/>
            <person name="Simmonds M."/>
            <person name="Spiegler S."/>
            <person name="Tivey A."/>
            <person name="Sugano S."/>
            <person name="White B."/>
            <person name="Walker D."/>
            <person name="Woodward J."/>
            <person name="Winckler T."/>
            <person name="Tanaka Y."/>
            <person name="Shaulsky G."/>
            <person name="Schleicher M."/>
            <person name="Weinstock G."/>
            <person name="Rosenthal A."/>
            <person name="Cox E.C."/>
            <person name="Chisholm R.L."/>
            <person name="Gibbs R."/>
            <person name="Loomis W.F."/>
            <person name="Platzer M."/>
            <person name="Kay R.R."/>
            <person name="Williams J."/>
            <person name="Dear P.H."/>
            <person name="Noegel A.A."/>
            <person name="Barrell B."/>
            <person name="Kuspa A."/>
        </authorList>
    </citation>
    <scope>NUCLEOTIDE SEQUENCE [LARGE SCALE GENOMIC DNA]</scope>
    <source>
        <strain evidence="2 3">AX4</strain>
    </source>
</reference>
<dbReference type="dictyBase" id="DDB_G0278177"/>
<dbReference type="InParanoid" id="Q54YM0"/>
<dbReference type="Gene3D" id="3.40.50.300">
    <property type="entry name" value="P-loop containing nucleotide triphosphate hydrolases"/>
    <property type="match status" value="1"/>
</dbReference>
<name>Q54YM0_DICDI</name>
<gene>
    <name evidence="2" type="ORF">DDB_G0278177</name>
</gene>
<dbReference type="InterPro" id="IPR027417">
    <property type="entry name" value="P-loop_NTPase"/>
</dbReference>
<dbReference type="HOGENOM" id="CLU_544489_0_0_1"/>
<evidence type="ECO:0000313" key="2">
    <source>
        <dbReference type="EMBL" id="EAL68261.1"/>
    </source>
</evidence>
<dbReference type="KEGG" id="ddi:DDB_G0278177"/>
<sequence length="501" mass="56535">MDSDKKKIQKLFPGQHLFMFDTFSGLSKCVHTLIPSHISIPLTTEIYPKFEKIQKSNEAFYIIIKLSSIYPKDKFLENEITFIIKDNKYHSGYEIKVGQATSEDCPSETTAKLIFKCPQEMLPTHIDFEIKVRGSTFHGYFDLKYSWFTGDFITRSPINIWVDGNNAFHVTTELRFQSVAHILATKIVNQHGLSPRLVDFYKNVINSLKIVFVDKPGMAKNQGNLSYTHATKGQYSNKQHLKDLITVGEAKSSLECHAILFVISITLVDDDVDFEFIKGKIRESLQAKIKPIVVVTHCDDYSPEEAEAMKKKLEEELKVDKKNFFYLTPYIQGEKQRDPTKDRIVFQILKSIVEIANNTQNQKILESLANDINNNNIDEICNSFVNTSISSTTTTTTTTTNSNTSSANSTPNGNSSSPLLSPNVVGSESTLWTICVKNDLTDAKSLSINDLKDFVSRVSQKFKLSVGLFSFTDENGYDLLFPDESILLNVLSDNITLSISD</sequence>
<dbReference type="VEuPathDB" id="AmoebaDB:DDB_G0278177"/>
<organism evidence="2 3">
    <name type="scientific">Dictyostelium discoideum</name>
    <name type="common">Social amoeba</name>
    <dbReference type="NCBI Taxonomy" id="44689"/>
    <lineage>
        <taxon>Eukaryota</taxon>
        <taxon>Amoebozoa</taxon>
        <taxon>Evosea</taxon>
        <taxon>Eumycetozoa</taxon>
        <taxon>Dictyostelia</taxon>
        <taxon>Dictyosteliales</taxon>
        <taxon>Dictyosteliaceae</taxon>
        <taxon>Dictyostelium</taxon>
    </lineage>
</organism>
<dbReference type="SUPFAM" id="SSF52540">
    <property type="entry name" value="P-loop containing nucleoside triphosphate hydrolases"/>
    <property type="match status" value="1"/>
</dbReference>
<dbReference type="OMA" id="LECHAIL"/>
<dbReference type="AlphaFoldDB" id="Q54YM0"/>
<feature type="compositionally biased region" description="Low complexity" evidence="1">
    <location>
        <begin position="392"/>
        <end position="417"/>
    </location>
</feature>
<dbReference type="RefSeq" id="XP_642182.1">
    <property type="nucleotide sequence ID" value="XM_637090.1"/>
</dbReference>
<protein>
    <submittedName>
        <fullName evidence="2">Uncharacterized protein</fullName>
    </submittedName>
</protein>
<accession>Q54YM0</accession>
<feature type="region of interest" description="Disordered" evidence="1">
    <location>
        <begin position="392"/>
        <end position="420"/>
    </location>
</feature>
<dbReference type="PhylomeDB" id="Q54YM0"/>
<dbReference type="FunCoup" id="Q54YM0">
    <property type="interactions" value="877"/>
</dbReference>
<keyword evidence="3" id="KW-1185">Reference proteome</keyword>
<dbReference type="Proteomes" id="UP000002195">
    <property type="component" value="Unassembled WGS sequence"/>
</dbReference>
<dbReference type="eggNOG" id="ENOG502RI33">
    <property type="taxonomic scope" value="Eukaryota"/>
</dbReference>
<comment type="caution">
    <text evidence="2">The sequence shown here is derived from an EMBL/GenBank/DDBJ whole genome shotgun (WGS) entry which is preliminary data.</text>
</comment>
<dbReference type="EMBL" id="AAFI02000023">
    <property type="protein sequence ID" value="EAL68261.1"/>
    <property type="molecule type" value="Genomic_DNA"/>
</dbReference>
<dbReference type="CDD" id="cd00882">
    <property type="entry name" value="Ras_like_GTPase"/>
    <property type="match status" value="1"/>
</dbReference>
<dbReference type="GeneID" id="8621389"/>
<evidence type="ECO:0000256" key="1">
    <source>
        <dbReference type="SAM" id="MobiDB-lite"/>
    </source>
</evidence>
<evidence type="ECO:0000313" key="3">
    <source>
        <dbReference type="Proteomes" id="UP000002195"/>
    </source>
</evidence>
<proteinExistence type="predicted"/>